<protein>
    <submittedName>
        <fullName evidence="1">Uncharacterized protein</fullName>
    </submittedName>
</protein>
<sequence>MSISSNINLRYDMRSVKSHGFNVFPPPSNSLYSWARHCTHQCFRFFDILRRSLVSDVFLRLNSLSAACRGRFIVKGGGLSACREGLSASGKGPITGVGRPAASGVLEIWIFARSGPWQII</sequence>
<proteinExistence type="predicted"/>
<organism evidence="1 2">
    <name type="scientific">Gnathostoma spinigerum</name>
    <dbReference type="NCBI Taxonomy" id="75299"/>
    <lineage>
        <taxon>Eukaryota</taxon>
        <taxon>Metazoa</taxon>
        <taxon>Ecdysozoa</taxon>
        <taxon>Nematoda</taxon>
        <taxon>Chromadorea</taxon>
        <taxon>Rhabditida</taxon>
        <taxon>Spirurina</taxon>
        <taxon>Gnathostomatomorpha</taxon>
        <taxon>Gnathostomatoidea</taxon>
        <taxon>Gnathostomatidae</taxon>
        <taxon>Gnathostoma</taxon>
    </lineage>
</organism>
<dbReference type="Proteomes" id="UP001608902">
    <property type="component" value="Unassembled WGS sequence"/>
</dbReference>
<reference evidence="1 2" key="1">
    <citation type="submission" date="2024-08" db="EMBL/GenBank/DDBJ databases">
        <title>Gnathostoma spinigerum genome.</title>
        <authorList>
            <person name="Gonzalez-Bertolin B."/>
            <person name="Monzon S."/>
            <person name="Zaballos A."/>
            <person name="Jimenez P."/>
            <person name="Dekumyoy P."/>
            <person name="Varona S."/>
            <person name="Cuesta I."/>
            <person name="Sumanam S."/>
            <person name="Adisakwattana P."/>
            <person name="Gasser R.B."/>
            <person name="Hernandez-Gonzalez A."/>
            <person name="Young N.D."/>
            <person name="Perteguer M.J."/>
        </authorList>
    </citation>
    <scope>NUCLEOTIDE SEQUENCE [LARGE SCALE GENOMIC DNA]</scope>
    <source>
        <strain evidence="1">AL3</strain>
        <tissue evidence="1">Liver</tissue>
    </source>
</reference>
<keyword evidence="2" id="KW-1185">Reference proteome</keyword>
<evidence type="ECO:0000313" key="1">
    <source>
        <dbReference type="EMBL" id="MFH4983355.1"/>
    </source>
</evidence>
<dbReference type="AlphaFoldDB" id="A0ABD6F2P3"/>
<comment type="caution">
    <text evidence="1">The sequence shown here is derived from an EMBL/GenBank/DDBJ whole genome shotgun (WGS) entry which is preliminary data.</text>
</comment>
<dbReference type="EMBL" id="JBGFUD010012022">
    <property type="protein sequence ID" value="MFH4983355.1"/>
    <property type="molecule type" value="Genomic_DNA"/>
</dbReference>
<name>A0ABD6F2P3_9BILA</name>
<accession>A0ABD6F2P3</accession>
<gene>
    <name evidence="1" type="ORF">AB6A40_010064</name>
</gene>
<evidence type="ECO:0000313" key="2">
    <source>
        <dbReference type="Proteomes" id="UP001608902"/>
    </source>
</evidence>